<dbReference type="EMBL" id="JACSPN010000031">
    <property type="protein sequence ID" value="MBE7702038.1"/>
    <property type="molecule type" value="Genomic_DNA"/>
</dbReference>
<dbReference type="Proteomes" id="UP000822993">
    <property type="component" value="Unassembled WGS sequence"/>
</dbReference>
<evidence type="ECO:0000313" key="2">
    <source>
        <dbReference type="Proteomes" id="UP000822993"/>
    </source>
</evidence>
<protein>
    <submittedName>
        <fullName evidence="1">Uncharacterized protein</fullName>
    </submittedName>
</protein>
<dbReference type="RefSeq" id="WP_193721251.1">
    <property type="nucleotide sequence ID" value="NZ_JACSPN010000031.1"/>
</dbReference>
<evidence type="ECO:0000313" key="1">
    <source>
        <dbReference type="EMBL" id="MBE7702038.1"/>
    </source>
</evidence>
<sequence>METFGWQRFVNHDARIEADLTLCDEHWARPLQSGFRPNWRVVDTAPEDPMEGPVLLEGARSATPGERVRVTIVPIFPDRWSTVEVGSQLEMLDRRERVVGKAIVTALHGTSTPASN</sequence>
<name>A0A9D5YZR6_9CELL</name>
<reference evidence="1 2" key="1">
    <citation type="submission" date="2020-08" db="EMBL/GenBank/DDBJ databases">
        <title>A Genomic Blueprint of the Chicken Gut Microbiome.</title>
        <authorList>
            <person name="Gilroy R."/>
            <person name="Ravi A."/>
            <person name="Getino M."/>
            <person name="Pursley I."/>
            <person name="Horton D.L."/>
            <person name="Alikhan N.-F."/>
            <person name="Baker D."/>
            <person name="Gharbi K."/>
            <person name="Hall N."/>
            <person name="Watson M."/>
            <person name="Adriaenssens E.M."/>
            <person name="Foster-Nyarko E."/>
            <person name="Jarju S."/>
            <person name="Secka A."/>
            <person name="Antonio M."/>
            <person name="Oren A."/>
            <person name="Chaudhuri R."/>
            <person name="La Ragione R.M."/>
            <person name="Hildebrand F."/>
            <person name="Pallen M.J."/>
        </authorList>
    </citation>
    <scope>NUCLEOTIDE SEQUENCE [LARGE SCALE GENOMIC DNA]</scope>
    <source>
        <strain evidence="1 2">Sa1BUA8</strain>
    </source>
</reference>
<organism evidence="1 2">
    <name type="scientific">Oerskovia douganii</name>
    <dbReference type="NCBI Taxonomy" id="2762210"/>
    <lineage>
        <taxon>Bacteria</taxon>
        <taxon>Bacillati</taxon>
        <taxon>Actinomycetota</taxon>
        <taxon>Actinomycetes</taxon>
        <taxon>Micrococcales</taxon>
        <taxon>Cellulomonadaceae</taxon>
        <taxon>Oerskovia</taxon>
    </lineage>
</organism>
<dbReference type="AlphaFoldDB" id="A0A9D5YZR6"/>
<gene>
    <name evidence="1" type="ORF">H9623_17230</name>
</gene>
<proteinExistence type="predicted"/>
<accession>A0A9D5YZR6</accession>
<keyword evidence="2" id="KW-1185">Reference proteome</keyword>
<comment type="caution">
    <text evidence="1">The sequence shown here is derived from an EMBL/GenBank/DDBJ whole genome shotgun (WGS) entry which is preliminary data.</text>
</comment>